<dbReference type="SUPFAM" id="SSF53383">
    <property type="entry name" value="PLP-dependent transferases"/>
    <property type="match status" value="1"/>
</dbReference>
<reference evidence="2 3" key="1">
    <citation type="submission" date="2017-05" db="EMBL/GenBank/DDBJ databases">
        <title>Draft genome sequence of Elsinoe australis.</title>
        <authorList>
            <person name="Cheng Q."/>
        </authorList>
    </citation>
    <scope>NUCLEOTIDE SEQUENCE [LARGE SCALE GENOMIC DNA]</scope>
    <source>
        <strain evidence="2 3">NL1</strain>
    </source>
</reference>
<feature type="domain" description="Aminotransferase class V" evidence="1">
    <location>
        <begin position="22"/>
        <end position="411"/>
    </location>
</feature>
<dbReference type="Gene3D" id="3.40.640.10">
    <property type="entry name" value="Type I PLP-dependent aspartate aminotransferase-like (Major domain)"/>
    <property type="match status" value="1"/>
</dbReference>
<comment type="caution">
    <text evidence="2">The sequence shown here is derived from an EMBL/GenBank/DDBJ whole genome shotgun (WGS) entry which is preliminary data.</text>
</comment>
<dbReference type="AlphaFoldDB" id="A0A2P8A033"/>
<dbReference type="InterPro" id="IPR000192">
    <property type="entry name" value="Aminotrans_V_dom"/>
</dbReference>
<dbReference type="InterPro" id="IPR015424">
    <property type="entry name" value="PyrdxlP-dep_Trfase"/>
</dbReference>
<dbReference type="OrthoDB" id="420046at2759"/>
<dbReference type="Proteomes" id="UP000243723">
    <property type="component" value="Unassembled WGS sequence"/>
</dbReference>
<keyword evidence="3" id="KW-1185">Reference proteome</keyword>
<evidence type="ECO:0000313" key="3">
    <source>
        <dbReference type="Proteomes" id="UP000243723"/>
    </source>
</evidence>
<dbReference type="PANTHER" id="PTHR43586">
    <property type="entry name" value="CYSTEINE DESULFURASE"/>
    <property type="match status" value="1"/>
</dbReference>
<dbReference type="Pfam" id="PF00266">
    <property type="entry name" value="Aminotran_5"/>
    <property type="match status" value="1"/>
</dbReference>
<dbReference type="STRING" id="40998.A0A2P8A033"/>
<sequence>MAQTLDISAVRGRFPALDKEQVYFDNAGGSQILEDVADAVSSYLLKTNVQLGASYPIGELSTSSYSTGYQIASSYVNASPPEIVFGPSTTQLFRNLSQSLYNHLTPGSEIVLSTLDHEANLAAWVQLATLRDVNIKWWRPSNPSPNPHLLPSDLRPLLSDKTKFVACTHTSNILGSISPIAEIAKTVHEFSNALLCVDAVAYAPHREVDVKTLGVDFYAFSWYKVYGPHIAMLYASPRGQKAMTTLGHFFKGSETLEDKLGLAAASYELVAGVKPVVQYLQGLGGSEGTEGKVDRAALKKAWDRLALHEERLQRIVIDYLNSKPHGKEITIWGEPVADRERRVPVISFTVKGWGSKDLVLKVQEKSQGRLGFRWGSFYSNRLVGDVLGLQDVNDGIVRVSLVHYNSEEEVKEWVRTLDEVLKGA</sequence>
<dbReference type="InterPro" id="IPR015421">
    <property type="entry name" value="PyrdxlP-dep_Trfase_major"/>
</dbReference>
<evidence type="ECO:0000313" key="2">
    <source>
        <dbReference type="EMBL" id="PSK53828.1"/>
    </source>
</evidence>
<accession>A0A2P8A033</accession>
<name>A0A2P8A033_9PEZI</name>
<dbReference type="EMBL" id="NHZQ01000087">
    <property type="protein sequence ID" value="PSK53828.1"/>
    <property type="molecule type" value="Genomic_DNA"/>
</dbReference>
<gene>
    <name evidence="2" type="ORF">B9Z65_7634</name>
</gene>
<organism evidence="2 3">
    <name type="scientific">Elsinoe australis</name>
    <dbReference type="NCBI Taxonomy" id="40998"/>
    <lineage>
        <taxon>Eukaryota</taxon>
        <taxon>Fungi</taxon>
        <taxon>Dikarya</taxon>
        <taxon>Ascomycota</taxon>
        <taxon>Pezizomycotina</taxon>
        <taxon>Dothideomycetes</taxon>
        <taxon>Dothideomycetidae</taxon>
        <taxon>Myriangiales</taxon>
        <taxon>Elsinoaceae</taxon>
        <taxon>Elsinoe</taxon>
    </lineage>
</organism>
<protein>
    <recommendedName>
        <fullName evidence="1">Aminotransferase class V domain-containing protein</fullName>
    </recommendedName>
</protein>
<proteinExistence type="predicted"/>
<dbReference type="InterPro" id="IPR015422">
    <property type="entry name" value="PyrdxlP-dep_Trfase_small"/>
</dbReference>
<dbReference type="Gene3D" id="3.90.1150.10">
    <property type="entry name" value="Aspartate Aminotransferase, domain 1"/>
    <property type="match status" value="1"/>
</dbReference>
<evidence type="ECO:0000259" key="1">
    <source>
        <dbReference type="Pfam" id="PF00266"/>
    </source>
</evidence>
<dbReference type="PANTHER" id="PTHR43586:SF21">
    <property type="entry name" value="PYRIDOXAL PHOSPHATE (PLP)-DEPENDENT ASPARTATE AMINOTRANSFERASE SUPERFAMILY"/>
    <property type="match status" value="1"/>
</dbReference>